<feature type="transmembrane region" description="Helical" evidence="1">
    <location>
        <begin position="238"/>
        <end position="257"/>
    </location>
</feature>
<reference evidence="3" key="1">
    <citation type="submission" date="2015-09" db="EMBL/GenBank/DDBJ databases">
        <authorList>
            <consortium name="Pathogen Informatics"/>
        </authorList>
    </citation>
    <scope>NUCLEOTIDE SEQUENCE [LARGE SCALE GENOMIC DNA]</scope>
    <source>
        <strain evidence="3">Lake Konstanz</strain>
    </source>
</reference>
<dbReference type="EMBL" id="CYKH01000673">
    <property type="protein sequence ID" value="CUG14797.1"/>
    <property type="molecule type" value="Genomic_DNA"/>
</dbReference>
<gene>
    <name evidence="2" type="ORF">BSAL_74985</name>
</gene>
<evidence type="ECO:0000313" key="3">
    <source>
        <dbReference type="Proteomes" id="UP000051952"/>
    </source>
</evidence>
<proteinExistence type="predicted"/>
<keyword evidence="1 2" id="KW-0812">Transmembrane</keyword>
<dbReference type="AlphaFoldDB" id="A0A0S4IV07"/>
<dbReference type="VEuPathDB" id="TriTrypDB:BSAL_74985"/>
<feature type="transmembrane region" description="Helical" evidence="1">
    <location>
        <begin position="263"/>
        <end position="285"/>
    </location>
</feature>
<feature type="transmembrane region" description="Helical" evidence="1">
    <location>
        <begin position="331"/>
        <end position="351"/>
    </location>
</feature>
<keyword evidence="1" id="KW-1133">Transmembrane helix</keyword>
<evidence type="ECO:0000313" key="2">
    <source>
        <dbReference type="EMBL" id="CUG14797.1"/>
    </source>
</evidence>
<name>A0A0S4IV07_BODSA</name>
<accession>A0A0S4IV07</accession>
<keyword evidence="3" id="KW-1185">Reference proteome</keyword>
<organism evidence="2 3">
    <name type="scientific">Bodo saltans</name>
    <name type="common">Flagellated protozoan</name>
    <dbReference type="NCBI Taxonomy" id="75058"/>
    <lineage>
        <taxon>Eukaryota</taxon>
        <taxon>Discoba</taxon>
        <taxon>Euglenozoa</taxon>
        <taxon>Kinetoplastea</taxon>
        <taxon>Metakinetoplastina</taxon>
        <taxon>Eubodonida</taxon>
        <taxon>Bodonidae</taxon>
        <taxon>Bodo</taxon>
    </lineage>
</organism>
<feature type="transmembrane region" description="Helical" evidence="1">
    <location>
        <begin position="358"/>
        <end position="377"/>
    </location>
</feature>
<keyword evidence="1" id="KW-0472">Membrane</keyword>
<sequence length="476" mass="51241">MEDVTLLVTNVTLLESVFLEQGARAMLQHVQKNVRVHTFPPSTPPSSSHLQQEVDAASALRCDLNAMLLLEATHRTLQDEINSAGASSSKTTFDGNSWWKLLYPSAFPPLTGGVRKPSLLTPLCQFRLAGGSQSTTTDVSSLEGAVSHHAGLEAWWRLFQQRDASASVLSHVNLDIHEGHDDASPVSATLSSPPVVTFDAICRIERRYLEDPVCLGVQGAAGLVNSNITITSTLRFDLLWWYLFLAMVAATVLSPLFSKYSTLQVALCFVLGVVVMLCVAIFFVAKDLHRTRIGKAGILAVIASGGVMLAVEGLATALLSLIAHELQTNSAVHAFVALAGVVSAVLSRYLFGAFLREITRAVFATVQLSLLVFMYLVNADATIVTVMGVCPVALFIRCVPARNHTCCVCHCAAVVAGVHVPGECRCDDCYGDGGCCAETATTPNGHHHRASPCVVVLRVSRRCFRGTSVRRWSRLG</sequence>
<protein>
    <submittedName>
        <fullName evidence="2">Transmembrane protein, putative</fullName>
    </submittedName>
</protein>
<feature type="transmembrane region" description="Helical" evidence="1">
    <location>
        <begin position="297"/>
        <end position="319"/>
    </location>
</feature>
<evidence type="ECO:0000256" key="1">
    <source>
        <dbReference type="SAM" id="Phobius"/>
    </source>
</evidence>
<dbReference type="Proteomes" id="UP000051952">
    <property type="component" value="Unassembled WGS sequence"/>
</dbReference>